<dbReference type="InterPro" id="IPR013381">
    <property type="entry name" value="CRISPR-assoc_prot_Cse1"/>
</dbReference>
<dbReference type="Proteomes" id="UP001058317">
    <property type="component" value="Chromosome"/>
</dbReference>
<sequence length="519" mass="59089">MFPINLLTTPWLPVRFNDGSLGKLAPANLADENVVDIAATRADLQGAAWQFLLGLLQCSIAPKNSARWDDIWVEGLTEETIREALTPLEHAFQFGAESPSFMQDFEPLTGEKVSIASLLPETPGAQTTKFNKDHFIKRGVTERFCPHCAALALFSLQLNAPSGGKGYRTGLRGGGPMTTLIELQEYQGTRQTPLWRKLWLNVMPQDAAELPLPDLYDASIFPWLATTRTSEPPANRVTTPELVNKLQAYWGMPRRIRLDFATTQSGFCDMCGADSDELLSAMTVKNYGVNYEGWRHPLTPYRLPIKECDGFFSVKPQPGGLIWRDWLGLSQDNQTDTNKEYPALVVKVFNARSLKDIKAGLWGFGADFDNMKIRCWYEHHFPILMTDNLIPHLRKAMQTATRLLSLLRNALKDAWFADAKGARGDFSFIDIDFWNLTQGRFLTLIHDLENGQEPGDRLNKWQRELWLFTRRYFDDRVFTNPYEDNDLKRSMMARKKYFTTSAEKQSAKTVRDKKQEAAE</sequence>
<accession>A0AAD1KZD2</accession>
<dbReference type="NCBIfam" id="TIGR02547">
    <property type="entry name" value="casA_cse1"/>
    <property type="match status" value="1"/>
</dbReference>
<proteinExistence type="predicted"/>
<evidence type="ECO:0000313" key="2">
    <source>
        <dbReference type="Proteomes" id="UP001058317"/>
    </source>
</evidence>
<reference evidence="1" key="1">
    <citation type="submission" date="2022-07" db="EMBL/GenBank/DDBJ databases">
        <title>Complete genome sequence of carbapenem-resistant Citrobacter spp. in Japan.</title>
        <authorList>
            <person name="Maehana S."/>
            <person name="Suzuki M."/>
            <person name="Kitasato H."/>
        </authorList>
    </citation>
    <scope>NUCLEOTIDE SEQUENCE</scope>
    <source>
        <strain evidence="1">KAM621</strain>
    </source>
</reference>
<dbReference type="RefSeq" id="WP_103284156.1">
    <property type="nucleotide sequence ID" value="NZ_AP026382.1"/>
</dbReference>
<evidence type="ECO:0000313" key="1">
    <source>
        <dbReference type="EMBL" id="BDN95909.1"/>
    </source>
</evidence>
<dbReference type="EMBL" id="AP026382">
    <property type="protein sequence ID" value="BDN95909.1"/>
    <property type="molecule type" value="Genomic_DNA"/>
</dbReference>
<dbReference type="Pfam" id="PF09481">
    <property type="entry name" value="CRISPR_Cse1"/>
    <property type="match status" value="1"/>
</dbReference>
<dbReference type="CDD" id="cd09669">
    <property type="entry name" value="Cse1_I-E"/>
    <property type="match status" value="1"/>
</dbReference>
<dbReference type="AlphaFoldDB" id="A0AAD1KZD2"/>
<name>A0AAD1KZD2_CITBR</name>
<protein>
    <submittedName>
        <fullName evidence="1">Type I-E CRISPR-associated protein Cse1/CasA</fullName>
    </submittedName>
</protein>
<organism evidence="1 2">
    <name type="scientific">Citrobacter braakii</name>
    <dbReference type="NCBI Taxonomy" id="57706"/>
    <lineage>
        <taxon>Bacteria</taxon>
        <taxon>Pseudomonadati</taxon>
        <taxon>Pseudomonadota</taxon>
        <taxon>Gammaproteobacteria</taxon>
        <taxon>Enterobacterales</taxon>
        <taxon>Enterobacteriaceae</taxon>
        <taxon>Citrobacter</taxon>
        <taxon>Citrobacter freundii complex</taxon>
    </lineage>
</organism>
<gene>
    <name evidence="1" type="ORF">KAM621c_10140</name>
</gene>